<organism evidence="4 5">
    <name type="scientific">Trichoderma asperellum (strain ATCC 204424 / CBS 433.97 / NBRC 101777)</name>
    <dbReference type="NCBI Taxonomy" id="1042311"/>
    <lineage>
        <taxon>Eukaryota</taxon>
        <taxon>Fungi</taxon>
        <taxon>Dikarya</taxon>
        <taxon>Ascomycota</taxon>
        <taxon>Pezizomycotina</taxon>
        <taxon>Sordariomycetes</taxon>
        <taxon>Hypocreomycetidae</taxon>
        <taxon>Hypocreales</taxon>
        <taxon>Hypocreaceae</taxon>
        <taxon>Trichoderma</taxon>
    </lineage>
</organism>
<dbReference type="SUPFAM" id="SSF48403">
    <property type="entry name" value="Ankyrin repeat"/>
    <property type="match status" value="1"/>
</dbReference>
<dbReference type="STRING" id="1042311.A0A2T3Z6N4"/>
<dbReference type="AlphaFoldDB" id="A0A2T3Z6N4"/>
<dbReference type="EMBL" id="KZ679263">
    <property type="protein sequence ID" value="PTB40410.1"/>
    <property type="molecule type" value="Genomic_DNA"/>
</dbReference>
<keyword evidence="1" id="KW-0677">Repeat</keyword>
<dbReference type="PANTHER" id="PTHR24171">
    <property type="entry name" value="ANKYRIN REPEAT DOMAIN-CONTAINING PROTEIN 39-RELATED"/>
    <property type="match status" value="1"/>
</dbReference>
<protein>
    <submittedName>
        <fullName evidence="4">Uncharacterized protein</fullName>
    </submittedName>
</protein>
<dbReference type="Pfam" id="PF12796">
    <property type="entry name" value="Ank_2"/>
    <property type="match status" value="1"/>
</dbReference>
<feature type="repeat" description="ANK" evidence="3">
    <location>
        <begin position="1"/>
        <end position="28"/>
    </location>
</feature>
<feature type="repeat" description="ANK" evidence="3">
    <location>
        <begin position="29"/>
        <end position="61"/>
    </location>
</feature>
<keyword evidence="2 3" id="KW-0040">ANK repeat</keyword>
<proteinExistence type="predicted"/>
<reference evidence="4 5" key="1">
    <citation type="submission" date="2016-07" db="EMBL/GenBank/DDBJ databases">
        <title>Multiple horizontal gene transfer events from other fungi enriched the ability of initially mycotrophic Trichoderma (Ascomycota) to feed on dead plant biomass.</title>
        <authorList>
            <consortium name="DOE Joint Genome Institute"/>
            <person name="Aerts A."/>
            <person name="Atanasova L."/>
            <person name="Chenthamara K."/>
            <person name="Zhang J."/>
            <person name="Grujic M."/>
            <person name="Henrissat B."/>
            <person name="Kuo A."/>
            <person name="Salamov A."/>
            <person name="Lipzen A."/>
            <person name="Labutti K."/>
            <person name="Barry K."/>
            <person name="Miao Y."/>
            <person name="Rahimi M.J."/>
            <person name="Shen Q."/>
            <person name="Grigoriev I.V."/>
            <person name="Kubicek C.P."/>
            <person name="Druzhinina I.S."/>
        </authorList>
    </citation>
    <scope>NUCLEOTIDE SEQUENCE [LARGE SCALE GENOMIC DNA]</scope>
    <source>
        <strain evidence="4 5">CBS 433.97</strain>
    </source>
</reference>
<dbReference type="PROSITE" id="PS50088">
    <property type="entry name" value="ANK_REPEAT"/>
    <property type="match status" value="2"/>
</dbReference>
<dbReference type="Proteomes" id="UP000240493">
    <property type="component" value="Unassembled WGS sequence"/>
</dbReference>
<accession>A0A2T3Z6N4</accession>
<evidence type="ECO:0000313" key="4">
    <source>
        <dbReference type="EMBL" id="PTB40410.1"/>
    </source>
</evidence>
<evidence type="ECO:0000313" key="5">
    <source>
        <dbReference type="Proteomes" id="UP000240493"/>
    </source>
</evidence>
<dbReference type="PROSITE" id="PS50297">
    <property type="entry name" value="ANK_REP_REGION"/>
    <property type="match status" value="2"/>
</dbReference>
<evidence type="ECO:0000256" key="2">
    <source>
        <dbReference type="ARBA" id="ARBA00023043"/>
    </source>
</evidence>
<feature type="non-terminal residue" evidence="4">
    <location>
        <position position="70"/>
    </location>
</feature>
<gene>
    <name evidence="4" type="ORF">M441DRAFT_101590</name>
</gene>
<evidence type="ECO:0000256" key="1">
    <source>
        <dbReference type="ARBA" id="ARBA00022737"/>
    </source>
</evidence>
<keyword evidence="5" id="KW-1185">Reference proteome</keyword>
<feature type="non-terminal residue" evidence="4">
    <location>
        <position position="1"/>
    </location>
</feature>
<dbReference type="Gene3D" id="1.25.40.20">
    <property type="entry name" value="Ankyrin repeat-containing domain"/>
    <property type="match status" value="2"/>
</dbReference>
<dbReference type="InterPro" id="IPR002110">
    <property type="entry name" value="Ankyrin_rpt"/>
</dbReference>
<dbReference type="SMART" id="SM00248">
    <property type="entry name" value="ANK"/>
    <property type="match status" value="2"/>
</dbReference>
<name>A0A2T3Z6N4_TRIA4</name>
<dbReference type="OrthoDB" id="366390at2759"/>
<dbReference type="InterPro" id="IPR036770">
    <property type="entry name" value="Ankyrin_rpt-contain_sf"/>
</dbReference>
<sequence>LHFAICKENFTLVKLLLEHNADPNCPNEDGETPLYLATIRRNEPIVKLLLKKGANPNCADHYGGNALNFA</sequence>
<evidence type="ECO:0000256" key="3">
    <source>
        <dbReference type="PROSITE-ProRule" id="PRU00023"/>
    </source>
</evidence>